<comment type="caution">
    <text evidence="8">The sequence shown here is derived from an EMBL/GenBank/DDBJ whole genome shotgun (WGS) entry which is preliminary data.</text>
</comment>
<dbReference type="InterPro" id="IPR020549">
    <property type="entry name" value="YbeY_CS"/>
</dbReference>
<name>A0ABR7MMH1_9BACT</name>
<evidence type="ECO:0000256" key="2">
    <source>
        <dbReference type="ARBA" id="ARBA00022722"/>
    </source>
</evidence>
<comment type="cofactor">
    <cofactor evidence="7">
        <name>Zn(2+)</name>
        <dbReference type="ChEBI" id="CHEBI:29105"/>
    </cofactor>
    <text evidence="7">Binds 1 zinc ion.</text>
</comment>
<keyword evidence="9" id="KW-1185">Reference proteome</keyword>
<dbReference type="Gene3D" id="3.40.390.30">
    <property type="entry name" value="Metalloproteases ('zincins'), catalytic domain"/>
    <property type="match status" value="1"/>
</dbReference>
<keyword evidence="5 7" id="KW-0378">Hydrolase</keyword>
<dbReference type="PROSITE" id="PS01306">
    <property type="entry name" value="UPF0054"/>
    <property type="match status" value="1"/>
</dbReference>
<keyword evidence="3 7" id="KW-0479">Metal-binding</keyword>
<evidence type="ECO:0000256" key="5">
    <source>
        <dbReference type="ARBA" id="ARBA00022801"/>
    </source>
</evidence>
<keyword evidence="7" id="KW-0690">Ribosome biogenesis</keyword>
<gene>
    <name evidence="7 8" type="primary">ybeY</name>
    <name evidence="8" type="ORF">H8B15_15220</name>
</gene>
<dbReference type="HAMAP" id="MF_00009">
    <property type="entry name" value="Endoribonucl_YbeY"/>
    <property type="match status" value="1"/>
</dbReference>
<evidence type="ECO:0000256" key="4">
    <source>
        <dbReference type="ARBA" id="ARBA00022759"/>
    </source>
</evidence>
<comment type="function">
    <text evidence="7">Single strand-specific metallo-endoribonuclease involved in late-stage 70S ribosome quality control and in maturation of the 3' terminus of the 16S rRNA.</text>
</comment>
<keyword evidence="6 7" id="KW-0862">Zinc</keyword>
<feature type="binding site" evidence="7">
    <location>
        <position position="130"/>
    </location>
    <ligand>
        <name>Zn(2+)</name>
        <dbReference type="ChEBI" id="CHEBI:29105"/>
        <note>catalytic</note>
    </ligand>
</feature>
<dbReference type="InterPro" id="IPR002036">
    <property type="entry name" value="YbeY"/>
</dbReference>
<keyword evidence="7" id="KW-0698">rRNA processing</keyword>
<sequence length="158" mass="18421">MNTAEHDEFLHDEPRHETPGIEFIVEEVDFELADAAELTSWIERIAAVHEHEIVQLTYIFCSDEYLHQVNVEYLDHDTYTDVITFDNSDTSDVIEGDIFISVERIRENAQQLGVTFRDELHRVMIHGVLHLLGYADKDLLSQTAMRKKEDDCLLLRTF</sequence>
<comment type="similarity">
    <text evidence="1 7">Belongs to the endoribonuclease YbeY family.</text>
</comment>
<comment type="subcellular location">
    <subcellularLocation>
        <location evidence="7">Cytoplasm</location>
    </subcellularLocation>
</comment>
<keyword evidence="2 7" id="KW-0540">Nuclease</keyword>
<reference evidence="8 9" key="1">
    <citation type="submission" date="2020-08" db="EMBL/GenBank/DDBJ databases">
        <title>Hymenobacter sp.</title>
        <authorList>
            <person name="Kim M.K."/>
        </authorList>
    </citation>
    <scope>NUCLEOTIDE SEQUENCE [LARGE SCALE GENOMIC DNA]</scope>
    <source>
        <strain evidence="8 9">BT507</strain>
    </source>
</reference>
<keyword evidence="7" id="KW-0963">Cytoplasm</keyword>
<feature type="binding site" evidence="7">
    <location>
        <position position="126"/>
    </location>
    <ligand>
        <name>Zn(2+)</name>
        <dbReference type="ChEBI" id="CHEBI:29105"/>
        <note>catalytic</note>
    </ligand>
</feature>
<keyword evidence="4 7" id="KW-0255">Endonuclease</keyword>
<evidence type="ECO:0000313" key="8">
    <source>
        <dbReference type="EMBL" id="MBC6612278.1"/>
    </source>
</evidence>
<dbReference type="EMBL" id="JACSCY010000013">
    <property type="protein sequence ID" value="MBC6612278.1"/>
    <property type="molecule type" value="Genomic_DNA"/>
</dbReference>
<dbReference type="RefSeq" id="WP_187320535.1">
    <property type="nucleotide sequence ID" value="NZ_JACSCY010000013.1"/>
</dbReference>
<dbReference type="EC" id="3.1.-.-" evidence="7"/>
<evidence type="ECO:0000256" key="3">
    <source>
        <dbReference type="ARBA" id="ARBA00022723"/>
    </source>
</evidence>
<evidence type="ECO:0000256" key="6">
    <source>
        <dbReference type="ARBA" id="ARBA00022833"/>
    </source>
</evidence>
<dbReference type="Pfam" id="PF02130">
    <property type="entry name" value="YbeY"/>
    <property type="match status" value="1"/>
</dbReference>
<dbReference type="InterPro" id="IPR023091">
    <property type="entry name" value="MetalPrtase_cat_dom_sf_prd"/>
</dbReference>
<evidence type="ECO:0000256" key="1">
    <source>
        <dbReference type="ARBA" id="ARBA00010875"/>
    </source>
</evidence>
<organism evidence="8 9">
    <name type="scientific">Hymenobacter citatus</name>
    <dbReference type="NCBI Taxonomy" id="2763506"/>
    <lineage>
        <taxon>Bacteria</taxon>
        <taxon>Pseudomonadati</taxon>
        <taxon>Bacteroidota</taxon>
        <taxon>Cytophagia</taxon>
        <taxon>Cytophagales</taxon>
        <taxon>Hymenobacteraceae</taxon>
        <taxon>Hymenobacter</taxon>
    </lineage>
</organism>
<proteinExistence type="inferred from homology"/>
<dbReference type="PANTHER" id="PTHR46986:SF1">
    <property type="entry name" value="ENDORIBONUCLEASE YBEY, CHLOROPLASTIC"/>
    <property type="match status" value="1"/>
</dbReference>
<evidence type="ECO:0000256" key="7">
    <source>
        <dbReference type="HAMAP-Rule" id="MF_00009"/>
    </source>
</evidence>
<accession>A0ABR7MMH1</accession>
<evidence type="ECO:0000313" key="9">
    <source>
        <dbReference type="Proteomes" id="UP000622017"/>
    </source>
</evidence>
<dbReference type="Proteomes" id="UP000622017">
    <property type="component" value="Unassembled WGS sequence"/>
</dbReference>
<dbReference type="NCBIfam" id="TIGR00043">
    <property type="entry name" value="rRNA maturation RNase YbeY"/>
    <property type="match status" value="1"/>
</dbReference>
<protein>
    <recommendedName>
        <fullName evidence="7">Endoribonuclease YbeY</fullName>
        <ecNumber evidence="7">3.1.-.-</ecNumber>
    </recommendedName>
</protein>
<dbReference type="PANTHER" id="PTHR46986">
    <property type="entry name" value="ENDORIBONUCLEASE YBEY, CHLOROPLASTIC"/>
    <property type="match status" value="1"/>
</dbReference>
<feature type="binding site" evidence="7">
    <location>
        <position position="136"/>
    </location>
    <ligand>
        <name>Zn(2+)</name>
        <dbReference type="ChEBI" id="CHEBI:29105"/>
        <note>catalytic</note>
    </ligand>
</feature>
<dbReference type="SUPFAM" id="SSF55486">
    <property type="entry name" value="Metalloproteases ('zincins'), catalytic domain"/>
    <property type="match status" value="1"/>
</dbReference>